<dbReference type="PROSITE" id="PS50125">
    <property type="entry name" value="GUANYLATE_CYCLASE_2"/>
    <property type="match status" value="1"/>
</dbReference>
<dbReference type="GO" id="GO:0009190">
    <property type="term" value="P:cyclic nucleotide biosynthetic process"/>
    <property type="evidence" value="ECO:0007669"/>
    <property type="project" value="InterPro"/>
</dbReference>
<organism evidence="2">
    <name type="scientific">Hyperionvirus sp</name>
    <dbReference type="NCBI Taxonomy" id="2487770"/>
    <lineage>
        <taxon>Viruses</taxon>
        <taxon>Varidnaviria</taxon>
        <taxon>Bamfordvirae</taxon>
        <taxon>Nucleocytoviricota</taxon>
        <taxon>Megaviricetes</taxon>
        <taxon>Imitervirales</taxon>
        <taxon>Mimiviridae</taxon>
        <taxon>Klosneuvirinae</taxon>
    </lineage>
</organism>
<proteinExistence type="predicted"/>
<evidence type="ECO:0000259" key="1">
    <source>
        <dbReference type="PROSITE" id="PS50125"/>
    </source>
</evidence>
<feature type="domain" description="Guanylate cyclase" evidence="1">
    <location>
        <begin position="168"/>
        <end position="220"/>
    </location>
</feature>
<sequence>MTTPKELLTLRLQCSHLQALITALKSMTDPNIFNIKFWILKSKVPRNMYTIPYVFISLTDPDQPQHHTKNIFPYSFIGVGHPNIPYLIIRPYLKNMNSLEGMQYANCKGFVPFNGTFHGFLSELSYTLKVKIERKDLVKEHGTLTELFENMHLYSQLPTVKSLAAKARVEFLDVQNFSSDFPHEKKERRDSPIKPKIAYLNEMIKVTDQIMEKYFSSYKI</sequence>
<accession>A0A3G5AB51</accession>
<dbReference type="GO" id="GO:0035556">
    <property type="term" value="P:intracellular signal transduction"/>
    <property type="evidence" value="ECO:0007669"/>
    <property type="project" value="InterPro"/>
</dbReference>
<dbReference type="InterPro" id="IPR001054">
    <property type="entry name" value="A/G_cyclase"/>
</dbReference>
<dbReference type="EMBL" id="MK072408">
    <property type="protein sequence ID" value="AYV84468.1"/>
    <property type="molecule type" value="Genomic_DNA"/>
</dbReference>
<protein>
    <recommendedName>
        <fullName evidence="1">Guanylate cyclase domain-containing protein</fullName>
    </recommendedName>
</protein>
<evidence type="ECO:0000313" key="2">
    <source>
        <dbReference type="EMBL" id="AYV84468.1"/>
    </source>
</evidence>
<gene>
    <name evidence="2" type="ORF">Hyperionvirus26_23</name>
</gene>
<reference evidence="2" key="1">
    <citation type="submission" date="2018-10" db="EMBL/GenBank/DDBJ databases">
        <title>Hidden diversity of soil giant viruses.</title>
        <authorList>
            <person name="Schulz F."/>
            <person name="Alteio L."/>
            <person name="Goudeau D."/>
            <person name="Ryan E.M."/>
            <person name="Malmstrom R.R."/>
            <person name="Blanchard J."/>
            <person name="Woyke T."/>
        </authorList>
    </citation>
    <scope>NUCLEOTIDE SEQUENCE</scope>
    <source>
        <strain evidence="2">HYV1</strain>
    </source>
</reference>
<name>A0A3G5AB51_9VIRU</name>